<dbReference type="InterPro" id="IPR043129">
    <property type="entry name" value="ATPase_NBD"/>
</dbReference>
<proteinExistence type="inferred from homology"/>
<dbReference type="SUPFAM" id="SSF53067">
    <property type="entry name" value="Actin-like ATPase domain"/>
    <property type="match status" value="2"/>
</dbReference>
<dbReference type="PROSITE" id="PS00297">
    <property type="entry name" value="HSP70_1"/>
    <property type="match status" value="1"/>
</dbReference>
<organism evidence="7 8">
    <name type="scientific">Limnoglobus roseus</name>
    <dbReference type="NCBI Taxonomy" id="2598579"/>
    <lineage>
        <taxon>Bacteria</taxon>
        <taxon>Pseudomonadati</taxon>
        <taxon>Planctomycetota</taxon>
        <taxon>Planctomycetia</taxon>
        <taxon>Gemmatales</taxon>
        <taxon>Gemmataceae</taxon>
        <taxon>Limnoglobus</taxon>
    </lineage>
</organism>
<evidence type="ECO:0000256" key="4">
    <source>
        <dbReference type="ARBA" id="ARBA00023186"/>
    </source>
</evidence>
<dbReference type="PRINTS" id="PR00301">
    <property type="entry name" value="HEATSHOCK70"/>
</dbReference>
<dbReference type="Proteomes" id="UP000324974">
    <property type="component" value="Chromosome"/>
</dbReference>
<evidence type="ECO:0000256" key="5">
    <source>
        <dbReference type="RuleBase" id="RU003322"/>
    </source>
</evidence>
<keyword evidence="4" id="KW-0143">Chaperone</keyword>
<dbReference type="FunFam" id="3.90.640.10:FF:000003">
    <property type="entry name" value="Molecular chaperone DnaK"/>
    <property type="match status" value="1"/>
</dbReference>
<dbReference type="FunFam" id="3.30.420.40:FF:000071">
    <property type="entry name" value="Molecular chaperone DnaK"/>
    <property type="match status" value="1"/>
</dbReference>
<feature type="region of interest" description="Disordered" evidence="6">
    <location>
        <begin position="506"/>
        <end position="540"/>
    </location>
</feature>
<dbReference type="OrthoDB" id="9766019at2"/>
<dbReference type="Gene3D" id="3.90.640.10">
    <property type="entry name" value="Actin, Chain A, domain 4"/>
    <property type="match status" value="1"/>
</dbReference>
<comment type="similarity">
    <text evidence="1 5">Belongs to the heat shock protein 70 family.</text>
</comment>
<dbReference type="InterPro" id="IPR018181">
    <property type="entry name" value="Heat_shock_70_CS"/>
</dbReference>
<reference evidence="8" key="1">
    <citation type="submission" date="2019-08" db="EMBL/GenBank/DDBJ databases">
        <title>Limnoglobus roseus gen. nov., sp. nov., a novel freshwater planctomycete with a giant genome from the family Gemmataceae.</title>
        <authorList>
            <person name="Kulichevskaya I.S."/>
            <person name="Naumoff D.G."/>
            <person name="Miroshnikov K."/>
            <person name="Ivanova A."/>
            <person name="Philippov D.A."/>
            <person name="Hakobyan A."/>
            <person name="Rijpstra I.C."/>
            <person name="Sinninghe Damste J.S."/>
            <person name="Liesack W."/>
            <person name="Dedysh S.N."/>
        </authorList>
    </citation>
    <scope>NUCLEOTIDE SEQUENCE [LARGE SCALE GENOMIC DNA]</scope>
    <source>
        <strain evidence="8">PX52</strain>
    </source>
</reference>
<keyword evidence="2 5" id="KW-0547">Nucleotide-binding</keyword>
<dbReference type="KEGG" id="lrs:PX52LOC_06776"/>
<keyword evidence="8" id="KW-1185">Reference proteome</keyword>
<keyword evidence="3 5" id="KW-0067">ATP-binding</keyword>
<name>A0A5C1ANH5_9BACT</name>
<accession>A0A5C1ANH5</accession>
<dbReference type="AlphaFoldDB" id="A0A5C1ANH5"/>
<dbReference type="SUPFAM" id="SSF100920">
    <property type="entry name" value="Heat shock protein 70kD (HSP70), peptide-binding domain"/>
    <property type="match status" value="1"/>
</dbReference>
<dbReference type="PANTHER" id="PTHR19375">
    <property type="entry name" value="HEAT SHOCK PROTEIN 70KDA"/>
    <property type="match status" value="1"/>
</dbReference>
<evidence type="ECO:0000256" key="3">
    <source>
        <dbReference type="ARBA" id="ARBA00022840"/>
    </source>
</evidence>
<evidence type="ECO:0000256" key="2">
    <source>
        <dbReference type="ARBA" id="ARBA00022741"/>
    </source>
</evidence>
<dbReference type="GO" id="GO:0140662">
    <property type="term" value="F:ATP-dependent protein folding chaperone"/>
    <property type="evidence" value="ECO:0007669"/>
    <property type="project" value="InterPro"/>
</dbReference>
<dbReference type="InterPro" id="IPR013126">
    <property type="entry name" value="Hsp_70_fam"/>
</dbReference>
<feature type="compositionally biased region" description="Acidic residues" evidence="6">
    <location>
        <begin position="510"/>
        <end position="519"/>
    </location>
</feature>
<sequence>MSEPIIGIDLGTTNSEVAVVVDGRPTVIPDDGGDPILPSVVGLSDDGKLLVGKPARNQWGLAPERTIKSIKRKMGQDAKVRLGDTDYSPQEISAMILRTLKERAQKFLNQPVKKAVVTVPAFFNDSQRQATREAGALAGLEVVRILNEPTAAALVYNPEQQQRERFLVYDLGGGTFDVSIVQQEAGVFEVLASHGDTQLGGDDFDELLLNHVADEFQEMYAIDLRENKVSRARLLRAVEEAKKKLSDHAVVRIEEEFIAEKDDVPLHLNTEIERPQFEELIRPLIDRTMDHLQKSLDDARLTASQVERVVLVGGSTRTPLIGRLLEARLGQPPHREINPDLCVAMGAAVQAAIVGKQKVDAVLVDITPHSLGIKCLEHPTEYTFAPNEFRFAPIITRNTPLPAGRSEIFCTVIDNQPRVEIDVFQGESMDVRRNHRVGKFFIEGLARVPAGNQLVVELNLNLDGVLKVSAREKTTGLVKQITIENALARFAVEERQAAQQRLERLWGNPEDGEEEEATFEEQPLSPGFSEMPTLAPGPQEGQRESVQARALLEKAERIIAKAAEPDQEELRRLTDQVQAALTDRRWGDLTQACDQLSDVLFYLEDA</sequence>
<dbReference type="InterPro" id="IPR029047">
    <property type="entry name" value="HSP70_peptide-bd_sf"/>
</dbReference>
<dbReference type="PROSITE" id="PS00329">
    <property type="entry name" value="HSP70_2"/>
    <property type="match status" value="1"/>
</dbReference>
<dbReference type="RefSeq" id="WP_149114062.1">
    <property type="nucleotide sequence ID" value="NZ_CP042425.1"/>
</dbReference>
<dbReference type="Pfam" id="PF00012">
    <property type="entry name" value="HSP70"/>
    <property type="match status" value="1"/>
</dbReference>
<protein>
    <submittedName>
        <fullName evidence="7">Heat-shock protein Hsp70</fullName>
    </submittedName>
</protein>
<evidence type="ECO:0000313" key="8">
    <source>
        <dbReference type="Proteomes" id="UP000324974"/>
    </source>
</evidence>
<dbReference type="GO" id="GO:0005524">
    <property type="term" value="F:ATP binding"/>
    <property type="evidence" value="ECO:0007669"/>
    <property type="project" value="UniProtKB-KW"/>
</dbReference>
<dbReference type="Gene3D" id="3.30.420.40">
    <property type="match status" value="2"/>
</dbReference>
<gene>
    <name evidence="7" type="ORF">PX52LOC_06776</name>
</gene>
<evidence type="ECO:0000256" key="6">
    <source>
        <dbReference type="SAM" id="MobiDB-lite"/>
    </source>
</evidence>
<evidence type="ECO:0000313" key="7">
    <source>
        <dbReference type="EMBL" id="QEL19697.1"/>
    </source>
</evidence>
<dbReference type="Gene3D" id="2.60.34.10">
    <property type="entry name" value="Substrate Binding Domain Of DNAk, Chain A, domain 1"/>
    <property type="match status" value="1"/>
</dbReference>
<evidence type="ECO:0000256" key="1">
    <source>
        <dbReference type="ARBA" id="ARBA00007381"/>
    </source>
</evidence>
<dbReference type="EMBL" id="CP042425">
    <property type="protein sequence ID" value="QEL19697.1"/>
    <property type="molecule type" value="Genomic_DNA"/>
</dbReference>